<evidence type="ECO:0000259" key="7">
    <source>
        <dbReference type="SMART" id="SM00892"/>
    </source>
</evidence>
<proteinExistence type="inferred from homology"/>
<dbReference type="InterPro" id="IPR001604">
    <property type="entry name" value="Endo_G_ENPP1-like_dom"/>
</dbReference>
<evidence type="ECO:0000256" key="2">
    <source>
        <dbReference type="ARBA" id="ARBA00022722"/>
    </source>
</evidence>
<sequence length="425" mass="47735">MVTKKTLIIFALSILSLVKSHAIFVDEFLPIQDELSSNNITSVNVACTIDIHTQTGTPQPVFIRPSTSQFFLPANRDGQIQLSVNEGIELWCSGAWTSPSGAPNSITATCVSGQTFRYNNANLSFNSFRCQAWPQWTTRRTTTRCFSGGILVDVGFQIGTRWLHLYTVCHDLVFETNWYVHYAFSPVSAANQRNVARPAWTQTGFYTASNVNHLYTRPQHRITIANILGDQAAADRFIESEPSDFFFARGHIAAMTDFILASQQQATFHFLNAAPQWQTFNGANWDSVEISSRRLASDRGLNLDVYTGTFGITNLWNTAGVRRQIFLDWPAGRIPAPQIYYKILINQADLSGVVLIGVNNPWLSQAEINSLGYVICPDVSSQISYVSWSRTNLQRGFGYACEVHEFSRVVPHIDAIRNIRYRLLV</sequence>
<dbReference type="EMBL" id="OU895880">
    <property type="protein sequence ID" value="CAG9812170.1"/>
    <property type="molecule type" value="Genomic_DNA"/>
</dbReference>
<organism evidence="8 9">
    <name type="scientific">Chironomus riparius</name>
    <dbReference type="NCBI Taxonomy" id="315576"/>
    <lineage>
        <taxon>Eukaryota</taxon>
        <taxon>Metazoa</taxon>
        <taxon>Ecdysozoa</taxon>
        <taxon>Arthropoda</taxon>
        <taxon>Hexapoda</taxon>
        <taxon>Insecta</taxon>
        <taxon>Pterygota</taxon>
        <taxon>Neoptera</taxon>
        <taxon>Endopterygota</taxon>
        <taxon>Diptera</taxon>
        <taxon>Nematocera</taxon>
        <taxon>Chironomoidea</taxon>
        <taxon>Chironomidae</taxon>
        <taxon>Chironominae</taxon>
        <taxon>Chironomus</taxon>
    </lineage>
</organism>
<feature type="signal peptide" evidence="6">
    <location>
        <begin position="1"/>
        <end position="22"/>
    </location>
</feature>
<dbReference type="AlphaFoldDB" id="A0A9N9S870"/>
<keyword evidence="3" id="KW-0255">Endonuclease</keyword>
<dbReference type="SMART" id="SM00892">
    <property type="entry name" value="Endonuclease_NS"/>
    <property type="match status" value="1"/>
</dbReference>
<evidence type="ECO:0000313" key="8">
    <source>
        <dbReference type="EMBL" id="CAG9812170.1"/>
    </source>
</evidence>
<feature type="active site" description="Proton acceptor" evidence="4">
    <location>
        <position position="251"/>
    </location>
</feature>
<dbReference type="Proteomes" id="UP001153620">
    <property type="component" value="Chromosome 4"/>
</dbReference>
<evidence type="ECO:0000313" key="9">
    <source>
        <dbReference type="Proteomes" id="UP001153620"/>
    </source>
</evidence>
<feature type="domain" description="DNA/RNA non-specific endonuclease/pyrophosphatase/phosphodiesterase" evidence="7">
    <location>
        <begin position="162"/>
        <end position="406"/>
    </location>
</feature>
<keyword evidence="3" id="KW-0378">Hydrolase</keyword>
<dbReference type="OrthoDB" id="5960141at2759"/>
<dbReference type="InterPro" id="IPR044925">
    <property type="entry name" value="His-Me_finger_sf"/>
</dbReference>
<gene>
    <name evidence="8" type="ORF">CHIRRI_LOCUS14975</name>
</gene>
<dbReference type="PANTHER" id="PTHR13966">
    <property type="entry name" value="ENDONUCLEASE RELATED"/>
    <property type="match status" value="1"/>
</dbReference>
<comment type="similarity">
    <text evidence="1">Belongs to the DNA/RNA non-specific endonuclease family.</text>
</comment>
<dbReference type="GO" id="GO:0005743">
    <property type="term" value="C:mitochondrial inner membrane"/>
    <property type="evidence" value="ECO:0007669"/>
    <property type="project" value="TreeGrafter"/>
</dbReference>
<dbReference type="InterPro" id="IPR040255">
    <property type="entry name" value="Non-specific_endonuclease"/>
</dbReference>
<evidence type="ECO:0000256" key="1">
    <source>
        <dbReference type="ARBA" id="ARBA00010052"/>
    </source>
</evidence>
<dbReference type="InterPro" id="IPR044929">
    <property type="entry name" value="DNA/RNA_non-sp_Endonuclease_sf"/>
</dbReference>
<dbReference type="GO" id="GO:0005634">
    <property type="term" value="C:nucleus"/>
    <property type="evidence" value="ECO:0007669"/>
    <property type="project" value="TreeGrafter"/>
</dbReference>
<dbReference type="Pfam" id="PF01223">
    <property type="entry name" value="Endonuclease_NS"/>
    <property type="match status" value="1"/>
</dbReference>
<dbReference type="FunFam" id="3.40.570.10:FF:000007">
    <property type="entry name" value="Alkaline nuclease"/>
    <property type="match status" value="1"/>
</dbReference>
<accession>A0A9N9S870</accession>
<dbReference type="GO" id="GO:0046872">
    <property type="term" value="F:metal ion binding"/>
    <property type="evidence" value="ECO:0007669"/>
    <property type="project" value="UniProtKB-KW"/>
</dbReference>
<dbReference type="GO" id="GO:0000014">
    <property type="term" value="F:single-stranded DNA endodeoxyribonuclease activity"/>
    <property type="evidence" value="ECO:0007669"/>
    <property type="project" value="TreeGrafter"/>
</dbReference>
<evidence type="ECO:0000256" key="6">
    <source>
        <dbReference type="SAM" id="SignalP"/>
    </source>
</evidence>
<dbReference type="GO" id="GO:0003676">
    <property type="term" value="F:nucleic acid binding"/>
    <property type="evidence" value="ECO:0007669"/>
    <property type="project" value="InterPro"/>
</dbReference>
<keyword evidence="9" id="KW-1185">Reference proteome</keyword>
<keyword evidence="6" id="KW-0732">Signal</keyword>
<feature type="binding site" evidence="5">
    <location>
        <position position="281"/>
    </location>
    <ligand>
        <name>Mg(2+)</name>
        <dbReference type="ChEBI" id="CHEBI:18420"/>
        <note>catalytic</note>
    </ligand>
</feature>
<protein>
    <recommendedName>
        <fullName evidence="7">DNA/RNA non-specific endonuclease/pyrophosphatase/phosphodiesterase domain-containing protein</fullName>
    </recommendedName>
</protein>
<evidence type="ECO:0000256" key="4">
    <source>
        <dbReference type="PIRSR" id="PIRSR640255-1"/>
    </source>
</evidence>
<dbReference type="GO" id="GO:0006309">
    <property type="term" value="P:apoptotic DNA fragmentation"/>
    <property type="evidence" value="ECO:0007669"/>
    <property type="project" value="TreeGrafter"/>
</dbReference>
<reference evidence="8" key="1">
    <citation type="submission" date="2022-01" db="EMBL/GenBank/DDBJ databases">
        <authorList>
            <person name="King R."/>
        </authorList>
    </citation>
    <scope>NUCLEOTIDE SEQUENCE</scope>
</reference>
<name>A0A9N9S870_9DIPT</name>
<dbReference type="GO" id="GO:0004521">
    <property type="term" value="F:RNA endonuclease activity"/>
    <property type="evidence" value="ECO:0007669"/>
    <property type="project" value="TreeGrafter"/>
</dbReference>
<evidence type="ECO:0000256" key="3">
    <source>
        <dbReference type="ARBA" id="ARBA00022759"/>
    </source>
</evidence>
<dbReference type="SUPFAM" id="SSF54060">
    <property type="entry name" value="His-Me finger endonucleases"/>
    <property type="match status" value="1"/>
</dbReference>
<keyword evidence="5" id="KW-0479">Metal-binding</keyword>
<evidence type="ECO:0000256" key="5">
    <source>
        <dbReference type="PIRSR" id="PIRSR640255-2"/>
    </source>
</evidence>
<reference evidence="8" key="2">
    <citation type="submission" date="2022-10" db="EMBL/GenBank/DDBJ databases">
        <authorList>
            <consortium name="ENA_rothamsted_submissions"/>
            <consortium name="culmorum"/>
            <person name="King R."/>
        </authorList>
    </citation>
    <scope>NUCLEOTIDE SEQUENCE</scope>
</reference>
<keyword evidence="2" id="KW-0540">Nuclease</keyword>
<dbReference type="Gene3D" id="3.40.570.10">
    <property type="entry name" value="Extracellular Endonuclease, subunit A"/>
    <property type="match status" value="1"/>
</dbReference>
<dbReference type="PANTHER" id="PTHR13966:SF19">
    <property type="entry name" value="NUCLEASE EXOG, MITOCHONDRIAL"/>
    <property type="match status" value="1"/>
</dbReference>
<feature type="chain" id="PRO_5040143711" description="DNA/RNA non-specific endonuclease/pyrophosphatase/phosphodiesterase domain-containing protein" evidence="6">
    <location>
        <begin position="23"/>
        <end position="425"/>
    </location>
</feature>